<dbReference type="EMBL" id="GECZ01009951">
    <property type="protein sequence ID" value="JAS59818.1"/>
    <property type="molecule type" value="Transcribed_RNA"/>
</dbReference>
<accession>A0A1B6GBJ9</accession>
<evidence type="ECO:0000256" key="1">
    <source>
        <dbReference type="SAM" id="MobiDB-lite"/>
    </source>
</evidence>
<feature type="region of interest" description="Disordered" evidence="1">
    <location>
        <begin position="1"/>
        <end position="51"/>
    </location>
</feature>
<organism evidence="2">
    <name type="scientific">Cuerna arida</name>
    <dbReference type="NCBI Taxonomy" id="1464854"/>
    <lineage>
        <taxon>Eukaryota</taxon>
        <taxon>Metazoa</taxon>
        <taxon>Ecdysozoa</taxon>
        <taxon>Arthropoda</taxon>
        <taxon>Hexapoda</taxon>
        <taxon>Insecta</taxon>
        <taxon>Pterygota</taxon>
        <taxon>Neoptera</taxon>
        <taxon>Paraneoptera</taxon>
        <taxon>Hemiptera</taxon>
        <taxon>Auchenorrhyncha</taxon>
        <taxon>Membracoidea</taxon>
        <taxon>Cicadellidae</taxon>
        <taxon>Cicadellinae</taxon>
        <taxon>Proconiini</taxon>
        <taxon>Cuerna</taxon>
    </lineage>
</organism>
<sequence length="134" mass="14821">MGQTTFTTWRTSGMTNPQRRDHQRHCKRTAWPTSTTVGGPSGTATTITPPTMEGTVEAALEATADDDPITIPTSEASLDFTVGDIQANPADQKRHGCPYGLSWFYISQSSFVSKHCIFTGYRKNLRMFLVLTFL</sequence>
<evidence type="ECO:0000313" key="2">
    <source>
        <dbReference type="EMBL" id="JAS59818.1"/>
    </source>
</evidence>
<gene>
    <name evidence="2" type="ORF">g.32211</name>
</gene>
<name>A0A1B6GBJ9_9HEMI</name>
<feature type="compositionally biased region" description="Polar residues" evidence="1">
    <location>
        <begin position="1"/>
        <end position="17"/>
    </location>
</feature>
<protein>
    <submittedName>
        <fullName evidence="2">Uncharacterized protein</fullName>
    </submittedName>
</protein>
<proteinExistence type="predicted"/>
<feature type="compositionally biased region" description="Low complexity" evidence="1">
    <location>
        <begin position="32"/>
        <end position="46"/>
    </location>
</feature>
<reference evidence="2" key="1">
    <citation type="submission" date="2015-11" db="EMBL/GenBank/DDBJ databases">
        <title>De novo transcriptome assembly of four potential Pierce s Disease insect vectors from Arizona vineyards.</title>
        <authorList>
            <person name="Tassone E.E."/>
        </authorList>
    </citation>
    <scope>NUCLEOTIDE SEQUENCE</scope>
</reference>
<dbReference type="AlphaFoldDB" id="A0A1B6GBJ9"/>